<dbReference type="InterPro" id="IPR028224">
    <property type="entry name" value="Otospiralin"/>
</dbReference>
<dbReference type="AlphaFoldDB" id="A0A8B9UUK1"/>
<organism evidence="1 2">
    <name type="scientific">Anas zonorhyncha</name>
    <name type="common">Eastern spot-billed duck</name>
    <dbReference type="NCBI Taxonomy" id="75864"/>
    <lineage>
        <taxon>Eukaryota</taxon>
        <taxon>Metazoa</taxon>
        <taxon>Chordata</taxon>
        <taxon>Craniata</taxon>
        <taxon>Vertebrata</taxon>
        <taxon>Euteleostomi</taxon>
        <taxon>Archelosauria</taxon>
        <taxon>Archosauria</taxon>
        <taxon>Dinosauria</taxon>
        <taxon>Saurischia</taxon>
        <taxon>Theropoda</taxon>
        <taxon>Coelurosauria</taxon>
        <taxon>Aves</taxon>
        <taxon>Neognathae</taxon>
        <taxon>Galloanserae</taxon>
        <taxon>Anseriformes</taxon>
        <taxon>Anatidae</taxon>
        <taxon>Anatinae</taxon>
        <taxon>Anas</taxon>
    </lineage>
</organism>
<evidence type="ECO:0000313" key="1">
    <source>
        <dbReference type="Ensembl" id="ENSAZOP00000012382.1"/>
    </source>
</evidence>
<accession>A0A8B9UUK1</accession>
<name>A0A8B9UUK1_9AVES</name>
<reference evidence="1" key="2">
    <citation type="submission" date="2025-09" db="UniProtKB">
        <authorList>
            <consortium name="Ensembl"/>
        </authorList>
    </citation>
    <scope>IDENTIFICATION</scope>
</reference>
<dbReference type="GO" id="GO:0007605">
    <property type="term" value="P:sensory perception of sound"/>
    <property type="evidence" value="ECO:0007669"/>
    <property type="project" value="InterPro"/>
</dbReference>
<evidence type="ECO:0008006" key="3">
    <source>
        <dbReference type="Google" id="ProtNLM"/>
    </source>
</evidence>
<proteinExistence type="predicted"/>
<sequence length="115" mass="13644">MFLKIYFSEEGERKELRLFFQKQQLAGKMKFIGFLFFCMLMNMLTDARSIQEGDDLYREPVAMPYWPFSSSDFWSYVEYFRALGAYDRIDEMARALFAQLPVGSHLGYQLPGHEH</sequence>
<dbReference type="Proteomes" id="UP000694549">
    <property type="component" value="Unplaced"/>
</dbReference>
<dbReference type="PANTHER" id="PTHR35073:SF1">
    <property type="entry name" value="OTOSPIRALIN"/>
    <property type="match status" value="1"/>
</dbReference>
<dbReference type="Ensembl" id="ENSAZOT00000013247.1">
    <property type="protein sequence ID" value="ENSAZOP00000012382.1"/>
    <property type="gene ID" value="ENSAZOG00000007942.1"/>
</dbReference>
<dbReference type="PANTHER" id="PTHR35073">
    <property type="entry name" value="OTOSPIRALIN"/>
    <property type="match status" value="1"/>
</dbReference>
<reference evidence="1" key="1">
    <citation type="submission" date="2025-08" db="UniProtKB">
        <authorList>
            <consortium name="Ensembl"/>
        </authorList>
    </citation>
    <scope>IDENTIFICATION</scope>
</reference>
<evidence type="ECO:0000313" key="2">
    <source>
        <dbReference type="Proteomes" id="UP000694549"/>
    </source>
</evidence>
<dbReference type="Pfam" id="PF15182">
    <property type="entry name" value="OTOS"/>
    <property type="match status" value="1"/>
</dbReference>
<protein>
    <recommendedName>
        <fullName evidence="3">Otospiralin</fullName>
    </recommendedName>
</protein>
<keyword evidence="2" id="KW-1185">Reference proteome</keyword>